<dbReference type="AlphaFoldDB" id="A0A8K0MM04"/>
<organism evidence="2 3">
    <name type="scientific">Rhamnella rubrinervis</name>
    <dbReference type="NCBI Taxonomy" id="2594499"/>
    <lineage>
        <taxon>Eukaryota</taxon>
        <taxon>Viridiplantae</taxon>
        <taxon>Streptophyta</taxon>
        <taxon>Embryophyta</taxon>
        <taxon>Tracheophyta</taxon>
        <taxon>Spermatophyta</taxon>
        <taxon>Magnoliopsida</taxon>
        <taxon>eudicotyledons</taxon>
        <taxon>Gunneridae</taxon>
        <taxon>Pentapetalae</taxon>
        <taxon>rosids</taxon>
        <taxon>fabids</taxon>
        <taxon>Rosales</taxon>
        <taxon>Rhamnaceae</taxon>
        <taxon>rhamnoid group</taxon>
        <taxon>Rhamneae</taxon>
        <taxon>Rhamnella</taxon>
    </lineage>
</organism>
<feature type="compositionally biased region" description="Basic and acidic residues" evidence="1">
    <location>
        <begin position="101"/>
        <end position="110"/>
    </location>
</feature>
<evidence type="ECO:0000256" key="1">
    <source>
        <dbReference type="SAM" id="MobiDB-lite"/>
    </source>
</evidence>
<accession>A0A8K0MM04</accession>
<protein>
    <submittedName>
        <fullName evidence="2">Uncharacterized protein</fullName>
    </submittedName>
</protein>
<evidence type="ECO:0000313" key="2">
    <source>
        <dbReference type="EMBL" id="KAF3450952.1"/>
    </source>
</evidence>
<dbReference type="EMBL" id="VOIH02000003">
    <property type="protein sequence ID" value="KAF3450952.1"/>
    <property type="molecule type" value="Genomic_DNA"/>
</dbReference>
<dbReference type="Proteomes" id="UP000796880">
    <property type="component" value="Unassembled WGS sequence"/>
</dbReference>
<proteinExistence type="predicted"/>
<feature type="region of interest" description="Disordered" evidence="1">
    <location>
        <begin position="93"/>
        <end position="128"/>
    </location>
</feature>
<gene>
    <name evidence="2" type="ORF">FNV43_RR07041</name>
</gene>
<sequence length="256" mass="28701">MANVSDRDMPAIDRDILRQMAAMASSSGGMCFLPAKANEMYHFGKLSDEALCQKLLAAVKETGDESLEKSAEELVDVFKRKTEKIMTLQAALGDDAIPESKSGEPAREGLRSLGSPSEKQAGQNLKEPLGGARSYLQESGDESLMLPYTQESRKESLADRYVQETDRYVQETREECLALVSGYRSGRKIQMAVGEKQNADVIRGLVAETLHRLQEKDGILCLLISRQHRKQLSEMETRRRITVDAYYQKWNNSSFI</sequence>
<comment type="caution">
    <text evidence="2">The sequence shown here is derived from an EMBL/GenBank/DDBJ whole genome shotgun (WGS) entry which is preliminary data.</text>
</comment>
<keyword evidence="3" id="KW-1185">Reference proteome</keyword>
<name>A0A8K0MM04_9ROSA</name>
<reference evidence="2" key="1">
    <citation type="submission" date="2020-03" db="EMBL/GenBank/DDBJ databases">
        <title>A high-quality chromosome-level genome assembly of a woody plant with both climbing and erect habits, Rhamnella rubrinervis.</title>
        <authorList>
            <person name="Lu Z."/>
            <person name="Yang Y."/>
            <person name="Zhu X."/>
            <person name="Sun Y."/>
        </authorList>
    </citation>
    <scope>NUCLEOTIDE SEQUENCE</scope>
    <source>
        <strain evidence="2">BYM</strain>
        <tissue evidence="2">Leaf</tissue>
    </source>
</reference>
<feature type="compositionally biased region" description="Polar residues" evidence="1">
    <location>
        <begin position="114"/>
        <end position="123"/>
    </location>
</feature>
<evidence type="ECO:0000313" key="3">
    <source>
        <dbReference type="Proteomes" id="UP000796880"/>
    </source>
</evidence>